<organism evidence="2 3">
    <name type="scientific">Rhabdobacter roseus</name>
    <dbReference type="NCBI Taxonomy" id="1655419"/>
    <lineage>
        <taxon>Bacteria</taxon>
        <taxon>Pseudomonadati</taxon>
        <taxon>Bacteroidota</taxon>
        <taxon>Cytophagia</taxon>
        <taxon>Cytophagales</taxon>
        <taxon>Cytophagaceae</taxon>
        <taxon>Rhabdobacter</taxon>
    </lineage>
</organism>
<proteinExistence type="predicted"/>
<gene>
    <name evidence="2" type="ORF">HNQ92_005354</name>
</gene>
<dbReference type="Proteomes" id="UP000557307">
    <property type="component" value="Unassembled WGS sequence"/>
</dbReference>
<sequence length="68" mass="7058">MEKKSITDILNKLEGVENPEDGFAELTPEEAEELAGGHTLNGACGSGNNRGCPVSNTGCGPREAAIQE</sequence>
<keyword evidence="3" id="KW-1185">Reference proteome</keyword>
<protein>
    <submittedName>
        <fullName evidence="2">Uncharacterized protein</fullName>
    </submittedName>
</protein>
<feature type="region of interest" description="Disordered" evidence="1">
    <location>
        <begin position="30"/>
        <end position="49"/>
    </location>
</feature>
<dbReference type="RefSeq" id="WP_184179045.1">
    <property type="nucleotide sequence ID" value="NZ_JACHGF010000014.1"/>
</dbReference>
<name>A0A840TZX2_9BACT</name>
<dbReference type="AlphaFoldDB" id="A0A840TZX2"/>
<comment type="caution">
    <text evidence="2">The sequence shown here is derived from an EMBL/GenBank/DDBJ whole genome shotgun (WGS) entry which is preliminary data.</text>
</comment>
<evidence type="ECO:0000313" key="2">
    <source>
        <dbReference type="EMBL" id="MBB5287192.1"/>
    </source>
</evidence>
<reference evidence="2 3" key="1">
    <citation type="submission" date="2020-08" db="EMBL/GenBank/DDBJ databases">
        <title>Genomic Encyclopedia of Type Strains, Phase IV (KMG-IV): sequencing the most valuable type-strain genomes for metagenomic binning, comparative biology and taxonomic classification.</title>
        <authorList>
            <person name="Goeker M."/>
        </authorList>
    </citation>
    <scope>NUCLEOTIDE SEQUENCE [LARGE SCALE GENOMIC DNA]</scope>
    <source>
        <strain evidence="2 3">DSM 105074</strain>
    </source>
</reference>
<dbReference type="EMBL" id="JACHGF010000014">
    <property type="protein sequence ID" value="MBB5287192.1"/>
    <property type="molecule type" value="Genomic_DNA"/>
</dbReference>
<evidence type="ECO:0000313" key="3">
    <source>
        <dbReference type="Proteomes" id="UP000557307"/>
    </source>
</evidence>
<evidence type="ECO:0000256" key="1">
    <source>
        <dbReference type="SAM" id="MobiDB-lite"/>
    </source>
</evidence>
<accession>A0A840TZX2</accession>